<comment type="caution">
    <text evidence="2">The sequence shown here is derived from an EMBL/GenBank/DDBJ whole genome shotgun (WGS) entry which is preliminary data.</text>
</comment>
<dbReference type="EMBL" id="BGPR01042013">
    <property type="protein sequence ID" value="GBO18389.1"/>
    <property type="molecule type" value="Genomic_DNA"/>
</dbReference>
<feature type="region of interest" description="Disordered" evidence="1">
    <location>
        <begin position="1"/>
        <end position="62"/>
    </location>
</feature>
<evidence type="ECO:0000313" key="4">
    <source>
        <dbReference type="EMBL" id="GBO18389.1"/>
    </source>
</evidence>
<evidence type="ECO:0000256" key="1">
    <source>
        <dbReference type="SAM" id="MobiDB-lite"/>
    </source>
</evidence>
<sequence length="83" mass="9299">MGRVGLVTRSRPQGPKVTGSKLGSDEEPPCNWALGKRGRIRGLTPQIDQRPHSPTKRTDHFDTRRFKRNIKVAAMFVVFGADL</sequence>
<proteinExistence type="predicted"/>
<dbReference type="EMBL" id="BGPR01042017">
    <property type="protein sequence ID" value="GBO18399.1"/>
    <property type="molecule type" value="Genomic_DNA"/>
</dbReference>
<gene>
    <name evidence="2" type="ORF">AVEN_13023_1</name>
    <name evidence="5" type="ORF">AVEN_132459_1</name>
    <name evidence="4" type="ORF">AVEN_245884_1</name>
    <name evidence="3" type="ORF">AVEN_27750_1</name>
</gene>
<reference evidence="2 6" key="1">
    <citation type="journal article" date="2019" name="Sci. Rep.">
        <title>Orb-weaving spider Araneus ventricosus genome elucidates the spidroin gene catalogue.</title>
        <authorList>
            <person name="Kono N."/>
            <person name="Nakamura H."/>
            <person name="Ohtoshi R."/>
            <person name="Moran D.A.P."/>
            <person name="Shinohara A."/>
            <person name="Yoshida Y."/>
            <person name="Fujiwara M."/>
            <person name="Mori M."/>
            <person name="Tomita M."/>
            <person name="Arakawa K."/>
        </authorList>
    </citation>
    <scope>NUCLEOTIDE SEQUENCE [LARGE SCALE GENOMIC DNA]</scope>
</reference>
<name>A0A4Y2UZI1_ARAVE</name>
<dbReference type="Proteomes" id="UP000499080">
    <property type="component" value="Unassembled WGS sequence"/>
</dbReference>
<dbReference type="AlphaFoldDB" id="A0A4Y2UZI1"/>
<dbReference type="EMBL" id="BGPR01041975">
    <property type="protein sequence ID" value="GBO18352.1"/>
    <property type="molecule type" value="Genomic_DNA"/>
</dbReference>
<dbReference type="EMBL" id="BGPR01041973">
    <property type="protein sequence ID" value="GBO18343.1"/>
    <property type="molecule type" value="Genomic_DNA"/>
</dbReference>
<protein>
    <submittedName>
        <fullName evidence="2">Uncharacterized protein</fullName>
    </submittedName>
</protein>
<keyword evidence="6" id="KW-1185">Reference proteome</keyword>
<evidence type="ECO:0000313" key="5">
    <source>
        <dbReference type="EMBL" id="GBO18399.1"/>
    </source>
</evidence>
<evidence type="ECO:0000313" key="2">
    <source>
        <dbReference type="EMBL" id="GBO18343.1"/>
    </source>
</evidence>
<organism evidence="2 6">
    <name type="scientific">Araneus ventricosus</name>
    <name type="common">Orbweaver spider</name>
    <name type="synonym">Epeira ventricosa</name>
    <dbReference type="NCBI Taxonomy" id="182803"/>
    <lineage>
        <taxon>Eukaryota</taxon>
        <taxon>Metazoa</taxon>
        <taxon>Ecdysozoa</taxon>
        <taxon>Arthropoda</taxon>
        <taxon>Chelicerata</taxon>
        <taxon>Arachnida</taxon>
        <taxon>Araneae</taxon>
        <taxon>Araneomorphae</taxon>
        <taxon>Entelegynae</taxon>
        <taxon>Araneoidea</taxon>
        <taxon>Araneidae</taxon>
        <taxon>Araneus</taxon>
    </lineage>
</organism>
<evidence type="ECO:0000313" key="6">
    <source>
        <dbReference type="Proteomes" id="UP000499080"/>
    </source>
</evidence>
<evidence type="ECO:0000313" key="3">
    <source>
        <dbReference type="EMBL" id="GBO18352.1"/>
    </source>
</evidence>
<accession>A0A4Y2UZI1</accession>